<accession>A0A2A2KU69</accession>
<dbReference type="PANTHER" id="PTHR10796:SF187">
    <property type="entry name" value="SSD DOMAIN-CONTAINING PROTEIN"/>
    <property type="match status" value="1"/>
</dbReference>
<feature type="compositionally biased region" description="Polar residues" evidence="1">
    <location>
        <begin position="1081"/>
        <end position="1103"/>
    </location>
</feature>
<dbReference type="AlphaFoldDB" id="A0A2A2KU69"/>
<evidence type="ECO:0000313" key="3">
    <source>
        <dbReference type="EMBL" id="PAV77474.1"/>
    </source>
</evidence>
<feature type="region of interest" description="Disordered" evidence="1">
    <location>
        <begin position="1"/>
        <end position="227"/>
    </location>
</feature>
<feature type="transmembrane region" description="Helical" evidence="2">
    <location>
        <begin position="765"/>
        <end position="788"/>
    </location>
</feature>
<comment type="caution">
    <text evidence="3">The sequence shown here is derived from an EMBL/GenBank/DDBJ whole genome shotgun (WGS) entry which is preliminary data.</text>
</comment>
<gene>
    <name evidence="3" type="ORF">WR25_13700</name>
</gene>
<sequence>MGEPGDEGPQGDTGSVGMPDGAPGPSGDEGLPGDDAQYCPCPSRNANADIGGGQGNYGNSQGSYLQMPYTGIGSSDALSTPLYSTTNSSSAAPIRIQRKSASIPPPGPPDPPPLTDTSESESEHHNDSDLAKLKSASDFADDRERRLKERIEKERRELEEQRKEANDRKTEPSAPRFPEQSVGSTTVEISSTTGSSGGHTKLNERGSYVEEPPSSATTLERVKSLKEPDDKETALVRRIHNDLHMAHYVQKFEVASPPQIVSDQSCGVYQIRSLRFAEAGLRRALWYMGKSIANHSMLYALIPLMLLCLAFISPLLYRSNIYMSSPFPYLLDLSRSDKISNGIGLIKAAGNSDFNYSNPAFDRVDFRDPNTFAVLLKADSSKDNILRRDAVLAYTALKKKLDHYPNGEKQFLSRCSAECEIERDMVDRVIKKSSQVALTFPETFVSLNRESTNLSKIYLGSTIGGVDIDSDGAISRAQALLMKFRLSQDLDGENLTLWLRNFRDQISTTSAPNVTMYVWSLEAFVFSVIESLWQMHYMLLGSIAIVFLFCFFTSFGIVMGVFAPNQHMQNSYPIVFVCTIYMIFAIWGCTNMKIDLKEEDFVPKNSPSSKFKQFYDEMFGKTTQFMEITIENVVDYHDHSVRTAIFEMLEKAVNDGYATRFVSWLNEFMKFEKNSIYDVNPDTFVPVVNLVFLSSESYRRFASDVVFDRYQTQVVKSRMYLDLTQKGIDHRTTLVENLLQYAKDNHIPMSVTIPSSYSLRHDMTILSNGLLVLSICLVGLFLGSLLLIGQPALSFLLLFTSVSTLVETIGYAVHWNVAMNIVTLTMAIACNALTSVVVIAFCYTYSLSGKNQPKISMRIQYAFQASFLPTLFACVLPVVSYIPLLLITVPIVVDIWKILLLSSVACLLHYLFFMPNMMQLLSEQFAVGCCSSPSCTDCCCDVDDESSIYYIPTTSRAIHPEEIYAHASYTYSVPKSITVPPSYLAIAGPPSIATSFIADYGNHPGIGDKSGRQTRRSGRHSESSVAPSESHTPRRQKRHSRHRRNHHSNHGKDDSIYEAPPSPKPTHHSESPQRFRRHASDQNASNRQNQSGSRNDNMPNQSPRVWGGGMFYGDMNPNDIRHNQQPPMWPPYMVYTPGMASRMPYSSRR</sequence>
<feature type="compositionally biased region" description="Basic residues" evidence="1">
    <location>
        <begin position="1033"/>
        <end position="1049"/>
    </location>
</feature>
<proteinExistence type="predicted"/>
<feature type="transmembrane region" description="Helical" evidence="2">
    <location>
        <begin position="867"/>
        <end position="889"/>
    </location>
</feature>
<name>A0A2A2KU69_9BILA</name>
<keyword evidence="2" id="KW-0472">Membrane</keyword>
<feature type="compositionally biased region" description="Low complexity" evidence="1">
    <location>
        <begin position="181"/>
        <end position="194"/>
    </location>
</feature>
<keyword evidence="2" id="KW-0812">Transmembrane</keyword>
<dbReference type="Proteomes" id="UP000218231">
    <property type="component" value="Unassembled WGS sequence"/>
</dbReference>
<feature type="transmembrane region" description="Helical" evidence="2">
    <location>
        <begin position="570"/>
        <end position="588"/>
    </location>
</feature>
<dbReference type="PANTHER" id="PTHR10796">
    <property type="entry name" value="PATCHED-RELATED"/>
    <property type="match status" value="1"/>
</dbReference>
<dbReference type="OrthoDB" id="5854469at2759"/>
<feature type="compositionally biased region" description="Basic and acidic residues" evidence="1">
    <location>
        <begin position="121"/>
        <end position="132"/>
    </location>
</feature>
<feature type="transmembrane region" description="Helical" evidence="2">
    <location>
        <begin position="895"/>
        <end position="913"/>
    </location>
</feature>
<feature type="compositionally biased region" description="Pro residues" evidence="1">
    <location>
        <begin position="103"/>
        <end position="114"/>
    </location>
</feature>
<dbReference type="InterPro" id="IPR051697">
    <property type="entry name" value="Patched_domain-protein"/>
</dbReference>
<dbReference type="GO" id="GO:0018996">
    <property type="term" value="P:molting cycle, collagen and cuticulin-based cuticle"/>
    <property type="evidence" value="ECO:0007669"/>
    <property type="project" value="TreeGrafter"/>
</dbReference>
<reference evidence="3 4" key="1">
    <citation type="journal article" date="2017" name="Curr. Biol.">
        <title>Genome architecture and evolution of a unichromosomal asexual nematode.</title>
        <authorList>
            <person name="Fradin H."/>
            <person name="Zegar C."/>
            <person name="Gutwein M."/>
            <person name="Lucas J."/>
            <person name="Kovtun M."/>
            <person name="Corcoran D."/>
            <person name="Baugh L.R."/>
            <person name="Kiontke K."/>
            <person name="Gunsalus K."/>
            <person name="Fitch D.H."/>
            <person name="Piano F."/>
        </authorList>
    </citation>
    <scope>NUCLEOTIDE SEQUENCE [LARGE SCALE GENOMIC DNA]</scope>
    <source>
        <strain evidence="3">PF1309</strain>
    </source>
</reference>
<evidence type="ECO:0008006" key="5">
    <source>
        <dbReference type="Google" id="ProtNLM"/>
    </source>
</evidence>
<dbReference type="GO" id="GO:0030659">
    <property type="term" value="C:cytoplasmic vesicle membrane"/>
    <property type="evidence" value="ECO:0007669"/>
    <property type="project" value="TreeGrafter"/>
</dbReference>
<dbReference type="GO" id="GO:0005886">
    <property type="term" value="C:plasma membrane"/>
    <property type="evidence" value="ECO:0007669"/>
    <property type="project" value="TreeGrafter"/>
</dbReference>
<dbReference type="GO" id="GO:0006897">
    <property type="term" value="P:endocytosis"/>
    <property type="evidence" value="ECO:0007669"/>
    <property type="project" value="TreeGrafter"/>
</dbReference>
<feature type="compositionally biased region" description="Basic and acidic residues" evidence="1">
    <location>
        <begin position="140"/>
        <end position="171"/>
    </location>
</feature>
<feature type="compositionally biased region" description="Polar residues" evidence="1">
    <location>
        <begin position="72"/>
        <end position="91"/>
    </location>
</feature>
<keyword evidence="2" id="KW-1133">Transmembrane helix</keyword>
<feature type="region of interest" description="Disordered" evidence="1">
    <location>
        <begin position="1003"/>
        <end position="1107"/>
    </location>
</feature>
<evidence type="ECO:0000313" key="4">
    <source>
        <dbReference type="Proteomes" id="UP000218231"/>
    </source>
</evidence>
<organism evidence="3 4">
    <name type="scientific">Diploscapter pachys</name>
    <dbReference type="NCBI Taxonomy" id="2018661"/>
    <lineage>
        <taxon>Eukaryota</taxon>
        <taxon>Metazoa</taxon>
        <taxon>Ecdysozoa</taxon>
        <taxon>Nematoda</taxon>
        <taxon>Chromadorea</taxon>
        <taxon>Rhabditida</taxon>
        <taxon>Rhabditina</taxon>
        <taxon>Rhabditomorpha</taxon>
        <taxon>Rhabditoidea</taxon>
        <taxon>Rhabditidae</taxon>
        <taxon>Diploscapter</taxon>
    </lineage>
</organism>
<feature type="transmembrane region" description="Helical" evidence="2">
    <location>
        <begin position="539"/>
        <end position="563"/>
    </location>
</feature>
<keyword evidence="4" id="KW-1185">Reference proteome</keyword>
<dbReference type="SUPFAM" id="SSF82866">
    <property type="entry name" value="Multidrug efflux transporter AcrB transmembrane domain"/>
    <property type="match status" value="1"/>
</dbReference>
<evidence type="ECO:0000256" key="1">
    <source>
        <dbReference type="SAM" id="MobiDB-lite"/>
    </source>
</evidence>
<protein>
    <recommendedName>
        <fullName evidence="5">SSD domain-containing protein</fullName>
    </recommendedName>
</protein>
<feature type="transmembrane region" description="Helical" evidence="2">
    <location>
        <begin position="297"/>
        <end position="317"/>
    </location>
</feature>
<feature type="transmembrane region" description="Helical" evidence="2">
    <location>
        <begin position="821"/>
        <end position="846"/>
    </location>
</feature>
<dbReference type="EMBL" id="LIAE01007698">
    <property type="protein sequence ID" value="PAV77474.1"/>
    <property type="molecule type" value="Genomic_DNA"/>
</dbReference>
<evidence type="ECO:0000256" key="2">
    <source>
        <dbReference type="SAM" id="Phobius"/>
    </source>
</evidence>
<feature type="transmembrane region" description="Helical" evidence="2">
    <location>
        <begin position="795"/>
        <end position="815"/>
    </location>
</feature>